<dbReference type="Proteomes" id="UP000828390">
    <property type="component" value="Unassembled WGS sequence"/>
</dbReference>
<reference evidence="1" key="1">
    <citation type="journal article" date="2019" name="bioRxiv">
        <title>The Genome of the Zebra Mussel, Dreissena polymorpha: A Resource for Invasive Species Research.</title>
        <authorList>
            <person name="McCartney M.A."/>
            <person name="Auch B."/>
            <person name="Kono T."/>
            <person name="Mallez S."/>
            <person name="Zhang Y."/>
            <person name="Obille A."/>
            <person name="Becker A."/>
            <person name="Abrahante J.E."/>
            <person name="Garbe J."/>
            <person name="Badalamenti J.P."/>
            <person name="Herman A."/>
            <person name="Mangelson H."/>
            <person name="Liachko I."/>
            <person name="Sullivan S."/>
            <person name="Sone E.D."/>
            <person name="Koren S."/>
            <person name="Silverstein K.A.T."/>
            <person name="Beckman K.B."/>
            <person name="Gohl D.M."/>
        </authorList>
    </citation>
    <scope>NUCLEOTIDE SEQUENCE</scope>
    <source>
        <strain evidence="1">Duluth1</strain>
        <tissue evidence="1">Whole animal</tissue>
    </source>
</reference>
<dbReference type="EMBL" id="JAIWYP010000013">
    <property type="protein sequence ID" value="KAH3717802.1"/>
    <property type="molecule type" value="Genomic_DNA"/>
</dbReference>
<sequence length="55" mass="6624">MVKPNTDRMKEAFVEYVRESVYDISPNLWEDMHIDHMKTVLVQKDRDNDLKRGQT</sequence>
<evidence type="ECO:0000313" key="1">
    <source>
        <dbReference type="EMBL" id="KAH3717802.1"/>
    </source>
</evidence>
<comment type="caution">
    <text evidence="1">The sequence shown here is derived from an EMBL/GenBank/DDBJ whole genome shotgun (WGS) entry which is preliminary data.</text>
</comment>
<name>A0A9D4C606_DREPO</name>
<gene>
    <name evidence="1" type="ORF">DPMN_060598</name>
</gene>
<organism evidence="1 2">
    <name type="scientific">Dreissena polymorpha</name>
    <name type="common">Zebra mussel</name>
    <name type="synonym">Mytilus polymorpha</name>
    <dbReference type="NCBI Taxonomy" id="45954"/>
    <lineage>
        <taxon>Eukaryota</taxon>
        <taxon>Metazoa</taxon>
        <taxon>Spiralia</taxon>
        <taxon>Lophotrochozoa</taxon>
        <taxon>Mollusca</taxon>
        <taxon>Bivalvia</taxon>
        <taxon>Autobranchia</taxon>
        <taxon>Heteroconchia</taxon>
        <taxon>Euheterodonta</taxon>
        <taxon>Imparidentia</taxon>
        <taxon>Neoheterodontei</taxon>
        <taxon>Myida</taxon>
        <taxon>Dreissenoidea</taxon>
        <taxon>Dreissenidae</taxon>
        <taxon>Dreissena</taxon>
    </lineage>
</organism>
<dbReference type="AlphaFoldDB" id="A0A9D4C606"/>
<reference evidence="1" key="2">
    <citation type="submission" date="2020-11" db="EMBL/GenBank/DDBJ databases">
        <authorList>
            <person name="McCartney M.A."/>
            <person name="Auch B."/>
            <person name="Kono T."/>
            <person name="Mallez S."/>
            <person name="Becker A."/>
            <person name="Gohl D.M."/>
            <person name="Silverstein K.A.T."/>
            <person name="Koren S."/>
            <person name="Bechman K.B."/>
            <person name="Herman A."/>
            <person name="Abrahante J.E."/>
            <person name="Garbe J."/>
        </authorList>
    </citation>
    <scope>NUCLEOTIDE SEQUENCE</scope>
    <source>
        <strain evidence="1">Duluth1</strain>
        <tissue evidence="1">Whole animal</tissue>
    </source>
</reference>
<protein>
    <submittedName>
        <fullName evidence="1">Uncharacterized protein</fullName>
    </submittedName>
</protein>
<keyword evidence="2" id="KW-1185">Reference proteome</keyword>
<evidence type="ECO:0000313" key="2">
    <source>
        <dbReference type="Proteomes" id="UP000828390"/>
    </source>
</evidence>
<accession>A0A9D4C606</accession>
<proteinExistence type="predicted"/>